<gene>
    <name evidence="3" type="ORF">C6570_04540</name>
</gene>
<accession>A0A2S0MCV0</accession>
<feature type="chain" id="PRO_5015483793" description="IPTL-CTERM protein sorting domain-containing protein" evidence="2">
    <location>
        <begin position="23"/>
        <end position="214"/>
    </location>
</feature>
<dbReference type="EMBL" id="CP027666">
    <property type="protein sequence ID" value="AVO33601.1"/>
    <property type="molecule type" value="Genomic_DNA"/>
</dbReference>
<name>A0A2S0MCV0_9BURK</name>
<evidence type="ECO:0000256" key="1">
    <source>
        <dbReference type="SAM" id="Phobius"/>
    </source>
</evidence>
<feature type="signal peptide" evidence="2">
    <location>
        <begin position="1"/>
        <end position="22"/>
    </location>
</feature>
<keyword evidence="2" id="KW-0732">Signal</keyword>
<sequence>MKRHIALLTLLAGCLAAASAGAQTVYTYTSPNYTSASGDFTTAMQLSGSFTSATPLPANLSNVPVGPGTAYPVTWSFNDGVRNFTDANSARVFGALSDMYVSTDATGTLTSAQFYLMSPGPTHTVGQTVHIMLAGSATTSAQDNMICNAVTGGQCTGLANSPTMGYASPGSSVIGTWTQRDITPAAAVPALGWPAMALLAGLMVVSLGVRRKLG</sequence>
<evidence type="ECO:0000313" key="4">
    <source>
        <dbReference type="Proteomes" id="UP000239709"/>
    </source>
</evidence>
<feature type="transmembrane region" description="Helical" evidence="1">
    <location>
        <begin position="190"/>
        <end position="209"/>
    </location>
</feature>
<reference evidence="3 4" key="1">
    <citation type="submission" date="2018-03" db="EMBL/GenBank/DDBJ databases">
        <title>Genome sequencing of Ottowia sp.</title>
        <authorList>
            <person name="Kim S.-J."/>
            <person name="Heo J."/>
            <person name="Kwon S.-W."/>
        </authorList>
    </citation>
    <scope>NUCLEOTIDE SEQUENCE [LARGE SCALE GENOMIC DNA]</scope>
    <source>
        <strain evidence="3 4">KADR8-3</strain>
    </source>
</reference>
<dbReference type="OrthoDB" id="9844305at2"/>
<dbReference type="KEGG" id="otk:C6570_04540"/>
<evidence type="ECO:0000256" key="2">
    <source>
        <dbReference type="SAM" id="SignalP"/>
    </source>
</evidence>
<keyword evidence="1" id="KW-1133">Transmembrane helix</keyword>
<dbReference type="Proteomes" id="UP000239709">
    <property type="component" value="Chromosome"/>
</dbReference>
<keyword evidence="1" id="KW-0472">Membrane</keyword>
<protein>
    <recommendedName>
        <fullName evidence="5">IPTL-CTERM protein sorting domain-containing protein</fullName>
    </recommendedName>
</protein>
<evidence type="ECO:0000313" key="3">
    <source>
        <dbReference type="EMBL" id="AVO33601.1"/>
    </source>
</evidence>
<proteinExistence type="predicted"/>
<dbReference type="AlphaFoldDB" id="A0A2S0MCV0"/>
<organism evidence="3 4">
    <name type="scientific">Ottowia oryzae</name>
    <dbReference type="NCBI Taxonomy" id="2109914"/>
    <lineage>
        <taxon>Bacteria</taxon>
        <taxon>Pseudomonadati</taxon>
        <taxon>Pseudomonadota</taxon>
        <taxon>Betaproteobacteria</taxon>
        <taxon>Burkholderiales</taxon>
        <taxon>Comamonadaceae</taxon>
        <taxon>Ottowia</taxon>
    </lineage>
</organism>
<keyword evidence="4" id="KW-1185">Reference proteome</keyword>
<keyword evidence="1" id="KW-0812">Transmembrane</keyword>
<evidence type="ECO:0008006" key="5">
    <source>
        <dbReference type="Google" id="ProtNLM"/>
    </source>
</evidence>
<dbReference type="RefSeq" id="WP_106702164.1">
    <property type="nucleotide sequence ID" value="NZ_CP027666.1"/>
</dbReference>